<dbReference type="OrthoDB" id="9812484at2"/>
<organism evidence="4 5">
    <name type="scientific">Siminovitchia terrae</name>
    <name type="common">Bacillus terrae</name>
    <dbReference type="NCBI Taxonomy" id="1914933"/>
    <lineage>
        <taxon>Bacteria</taxon>
        <taxon>Bacillati</taxon>
        <taxon>Bacillota</taxon>
        <taxon>Bacilli</taxon>
        <taxon>Bacillales</taxon>
        <taxon>Bacillaceae</taxon>
        <taxon>Siminovitchia</taxon>
    </lineage>
</organism>
<proteinExistence type="predicted"/>
<evidence type="ECO:0000313" key="4">
    <source>
        <dbReference type="EMBL" id="RST60077.1"/>
    </source>
</evidence>
<dbReference type="Proteomes" id="UP000287296">
    <property type="component" value="Unassembled WGS sequence"/>
</dbReference>
<sequence length="214" mass="24926">MERDDNILGSNLNVTKRRIPKQNRSIQNRDKILDAGLKLFSEKGYYDTTTNEIAKVAGVSIGSLYSYFKDKDAIFLSILDNYHKRFLSFFHEKDEDLSYELYARDIKQWLKNLMVKLLDIHESVKTLNREMNIMYHSKPQVARIMDTQTERIRTMTMSFIARSESSVYDIEATSAVIVDFISTVIDRILYKENDNLDKDNIIEAAVDILANYLS</sequence>
<evidence type="ECO:0000256" key="1">
    <source>
        <dbReference type="ARBA" id="ARBA00023125"/>
    </source>
</evidence>
<evidence type="ECO:0000259" key="3">
    <source>
        <dbReference type="PROSITE" id="PS50977"/>
    </source>
</evidence>
<dbReference type="AlphaFoldDB" id="A0A429X9F9"/>
<dbReference type="Gene3D" id="1.10.357.10">
    <property type="entry name" value="Tetracycline Repressor, domain 2"/>
    <property type="match status" value="1"/>
</dbReference>
<gene>
    <name evidence="4" type="ORF">D5F11_008405</name>
</gene>
<dbReference type="InterPro" id="IPR001647">
    <property type="entry name" value="HTH_TetR"/>
</dbReference>
<dbReference type="Pfam" id="PF22568">
    <property type="entry name" value="Tet_C_40"/>
    <property type="match status" value="1"/>
</dbReference>
<keyword evidence="1 2" id="KW-0238">DNA-binding</keyword>
<evidence type="ECO:0000256" key="2">
    <source>
        <dbReference type="PROSITE-ProRule" id="PRU00335"/>
    </source>
</evidence>
<name>A0A429X9F9_SIMTE</name>
<dbReference type="SUPFAM" id="SSF46689">
    <property type="entry name" value="Homeodomain-like"/>
    <property type="match status" value="1"/>
</dbReference>
<evidence type="ECO:0000313" key="5">
    <source>
        <dbReference type="Proteomes" id="UP000287296"/>
    </source>
</evidence>
<dbReference type="InterPro" id="IPR050109">
    <property type="entry name" value="HTH-type_TetR-like_transc_reg"/>
</dbReference>
<dbReference type="InterPro" id="IPR055155">
    <property type="entry name" value="SMU_134-like_C"/>
</dbReference>
<dbReference type="GO" id="GO:0000976">
    <property type="term" value="F:transcription cis-regulatory region binding"/>
    <property type="evidence" value="ECO:0007669"/>
    <property type="project" value="TreeGrafter"/>
</dbReference>
<dbReference type="InterPro" id="IPR009057">
    <property type="entry name" value="Homeodomain-like_sf"/>
</dbReference>
<dbReference type="PANTHER" id="PTHR30055">
    <property type="entry name" value="HTH-TYPE TRANSCRIPTIONAL REGULATOR RUTR"/>
    <property type="match status" value="1"/>
</dbReference>
<feature type="domain" description="HTH tetR-type" evidence="3">
    <location>
        <begin position="26"/>
        <end position="86"/>
    </location>
</feature>
<feature type="DNA-binding region" description="H-T-H motif" evidence="2">
    <location>
        <begin position="49"/>
        <end position="68"/>
    </location>
</feature>
<dbReference type="PRINTS" id="PR00455">
    <property type="entry name" value="HTHTETR"/>
</dbReference>
<dbReference type="PROSITE" id="PS50977">
    <property type="entry name" value="HTH_TETR_2"/>
    <property type="match status" value="1"/>
</dbReference>
<dbReference type="Pfam" id="PF00440">
    <property type="entry name" value="TetR_N"/>
    <property type="match status" value="1"/>
</dbReference>
<dbReference type="InterPro" id="IPR023772">
    <property type="entry name" value="DNA-bd_HTH_TetR-type_CS"/>
</dbReference>
<dbReference type="EMBL" id="QYTW02000006">
    <property type="protein sequence ID" value="RST60077.1"/>
    <property type="molecule type" value="Genomic_DNA"/>
</dbReference>
<dbReference type="PROSITE" id="PS01081">
    <property type="entry name" value="HTH_TETR_1"/>
    <property type="match status" value="1"/>
</dbReference>
<reference evidence="4 5" key="1">
    <citation type="submission" date="2018-12" db="EMBL/GenBank/DDBJ databases">
        <authorList>
            <person name="Sun L."/>
            <person name="Chen Z."/>
        </authorList>
    </citation>
    <scope>NUCLEOTIDE SEQUENCE [LARGE SCALE GENOMIC DNA]</scope>
    <source>
        <strain evidence="4 5">LMG 29736</strain>
    </source>
</reference>
<dbReference type="PANTHER" id="PTHR30055:SF226">
    <property type="entry name" value="HTH-TYPE TRANSCRIPTIONAL REGULATOR PKSA"/>
    <property type="match status" value="1"/>
</dbReference>
<comment type="caution">
    <text evidence="4">The sequence shown here is derived from an EMBL/GenBank/DDBJ whole genome shotgun (WGS) entry which is preliminary data.</text>
</comment>
<protein>
    <submittedName>
        <fullName evidence="4">TetR/AcrR family transcriptional regulator</fullName>
    </submittedName>
</protein>
<dbReference type="Gene3D" id="1.10.10.60">
    <property type="entry name" value="Homeodomain-like"/>
    <property type="match status" value="1"/>
</dbReference>
<accession>A0A429X9F9</accession>
<dbReference type="GO" id="GO:0003700">
    <property type="term" value="F:DNA-binding transcription factor activity"/>
    <property type="evidence" value="ECO:0007669"/>
    <property type="project" value="TreeGrafter"/>
</dbReference>